<dbReference type="SMART" id="SM00287">
    <property type="entry name" value="SH3b"/>
    <property type="match status" value="1"/>
</dbReference>
<dbReference type="RefSeq" id="WP_078664328.1">
    <property type="nucleotide sequence ID" value="NZ_FUXM01000001.1"/>
</dbReference>
<evidence type="ECO:0000313" key="6">
    <source>
        <dbReference type="Proteomes" id="UP000189933"/>
    </source>
</evidence>
<dbReference type="GO" id="GO:0008745">
    <property type="term" value="F:N-acetylmuramoyl-L-alanine amidase activity"/>
    <property type="evidence" value="ECO:0007669"/>
    <property type="project" value="InterPro"/>
</dbReference>
<dbReference type="InterPro" id="IPR002508">
    <property type="entry name" value="MurNAc-LAA_cat"/>
</dbReference>
<organism evidence="5 6">
    <name type="scientific">Carboxydocella sporoproducens DSM 16521</name>
    <dbReference type="NCBI Taxonomy" id="1121270"/>
    <lineage>
        <taxon>Bacteria</taxon>
        <taxon>Bacillati</taxon>
        <taxon>Bacillota</taxon>
        <taxon>Clostridia</taxon>
        <taxon>Eubacteriales</taxon>
        <taxon>Clostridiales Family XVI. Incertae Sedis</taxon>
        <taxon>Carboxydocella</taxon>
    </lineage>
</organism>
<dbReference type="EMBL" id="FUXM01000001">
    <property type="protein sequence ID" value="SJZ53402.1"/>
    <property type="molecule type" value="Genomic_DNA"/>
</dbReference>
<dbReference type="InterPro" id="IPR003646">
    <property type="entry name" value="SH3-like_bac-type"/>
</dbReference>
<dbReference type="Pfam" id="PF08239">
    <property type="entry name" value="SH3_3"/>
    <property type="match status" value="1"/>
</dbReference>
<evidence type="ECO:0000256" key="3">
    <source>
        <dbReference type="SAM" id="MobiDB-lite"/>
    </source>
</evidence>
<dbReference type="OrthoDB" id="9806267at2"/>
<dbReference type="PANTHER" id="PTHR30404:SF0">
    <property type="entry name" value="N-ACETYLMURAMOYL-L-ALANINE AMIDASE AMIC"/>
    <property type="match status" value="1"/>
</dbReference>
<keyword evidence="6" id="KW-1185">Reference proteome</keyword>
<dbReference type="Gene3D" id="2.30.30.40">
    <property type="entry name" value="SH3 Domains"/>
    <property type="match status" value="2"/>
</dbReference>
<evidence type="ECO:0000313" key="5">
    <source>
        <dbReference type="EMBL" id="SJZ53402.1"/>
    </source>
</evidence>
<dbReference type="GO" id="GO:0071555">
    <property type="term" value="P:cell wall organization"/>
    <property type="evidence" value="ECO:0007669"/>
    <property type="project" value="UniProtKB-KW"/>
</dbReference>
<keyword evidence="1" id="KW-0378">Hydrolase</keyword>
<name>A0A1T4LF37_9FIRM</name>
<dbReference type="PANTHER" id="PTHR30404">
    <property type="entry name" value="N-ACETYLMURAMOYL-L-ALANINE AMIDASE"/>
    <property type="match status" value="1"/>
</dbReference>
<reference evidence="6" key="1">
    <citation type="submission" date="2017-02" db="EMBL/GenBank/DDBJ databases">
        <authorList>
            <person name="Varghese N."/>
            <person name="Submissions S."/>
        </authorList>
    </citation>
    <scope>NUCLEOTIDE SEQUENCE [LARGE SCALE GENOMIC DNA]</scope>
    <source>
        <strain evidence="6">DSM 16521</strain>
    </source>
</reference>
<feature type="region of interest" description="Disordered" evidence="3">
    <location>
        <begin position="115"/>
        <end position="137"/>
    </location>
</feature>
<dbReference type="SMART" id="SM00646">
    <property type="entry name" value="Ami_3"/>
    <property type="match status" value="1"/>
</dbReference>
<dbReference type="GO" id="GO:0009253">
    <property type="term" value="P:peptidoglycan catabolic process"/>
    <property type="evidence" value="ECO:0007669"/>
    <property type="project" value="InterPro"/>
</dbReference>
<evidence type="ECO:0000256" key="2">
    <source>
        <dbReference type="ARBA" id="ARBA00023316"/>
    </source>
</evidence>
<dbReference type="InterPro" id="IPR050695">
    <property type="entry name" value="N-acetylmuramoyl_amidase_3"/>
</dbReference>
<evidence type="ECO:0000256" key="1">
    <source>
        <dbReference type="ARBA" id="ARBA00022801"/>
    </source>
</evidence>
<dbReference type="GO" id="GO:0030288">
    <property type="term" value="C:outer membrane-bounded periplasmic space"/>
    <property type="evidence" value="ECO:0007669"/>
    <property type="project" value="TreeGrafter"/>
</dbReference>
<keyword evidence="2" id="KW-0961">Cell wall biogenesis/degradation</keyword>
<dbReference type="CDD" id="cd02696">
    <property type="entry name" value="MurNAc-LAA"/>
    <property type="match status" value="1"/>
</dbReference>
<proteinExistence type="predicted"/>
<dbReference type="Gene3D" id="3.40.630.40">
    <property type="entry name" value="Zn-dependent exopeptidases"/>
    <property type="match status" value="1"/>
</dbReference>
<dbReference type="PROSITE" id="PS51781">
    <property type="entry name" value="SH3B"/>
    <property type="match status" value="1"/>
</dbReference>
<dbReference type="Pfam" id="PF01520">
    <property type="entry name" value="Amidase_3"/>
    <property type="match status" value="1"/>
</dbReference>
<dbReference type="AlphaFoldDB" id="A0A1T4LF37"/>
<dbReference type="Proteomes" id="UP000189933">
    <property type="component" value="Unassembled WGS sequence"/>
</dbReference>
<evidence type="ECO:0000259" key="4">
    <source>
        <dbReference type="PROSITE" id="PS51781"/>
    </source>
</evidence>
<dbReference type="SUPFAM" id="SSF53187">
    <property type="entry name" value="Zn-dependent exopeptidases"/>
    <property type="match status" value="1"/>
</dbReference>
<gene>
    <name evidence="5" type="ORF">SAMN02745885_00181</name>
</gene>
<feature type="domain" description="SH3b" evidence="4">
    <location>
        <begin position="49"/>
        <end position="112"/>
    </location>
</feature>
<feature type="non-terminal residue" evidence="5">
    <location>
        <position position="1"/>
    </location>
</feature>
<accession>A0A1T4LF37</accession>
<sequence length="439" mass="47989">DKLPVLSQKGDWLQVKFGKQTGWVFKSLVSYKLAQPEAKPVNQAPAAVQKTVYVIATTVNLRTGPGTNYAKVGVARQGQELKVVAQQKASDGKIWYKLANNAWVAGWLVQEKPQVTPVSSQPQDKPEPEPVPNLPPAEQGLYIDIRAIKEGDGTRIKVYANSSVTDQVVLEKQDRQWKVILPGAKLLNPFDGAGQSWPGLELLQVQQLEDDAAGVVLTAVYSSVYAPVLIPGQDGRSLEILVGLGRLQGRTIVIDPGHGGTDPGAIGGVLKVKEKDVNLAIAQRVRRYLAEEGAQIIMTREGDTYPTLAERYTLANDQQAQLFVSIHANSNTSSSVYGSATYYNNENRTSEEIAARLKLAQLIQEEILKIPERKAFGANNGVWLDSRGLAVLRGTRMPSVLVETAFLSNPTEEQLLNDPGFQDQIARAIAQGIIRYFTE</sequence>
<protein>
    <submittedName>
        <fullName evidence="5">N-acetylmuramoyl-L-alanine amidase</fullName>
    </submittedName>
</protein>